<feature type="compositionally biased region" description="Pro residues" evidence="1">
    <location>
        <begin position="32"/>
        <end position="46"/>
    </location>
</feature>
<evidence type="ECO:0000313" key="4">
    <source>
        <dbReference type="Proteomes" id="UP000019760"/>
    </source>
</evidence>
<evidence type="ECO:0000313" key="3">
    <source>
        <dbReference type="EMBL" id="GAJ27677.1"/>
    </source>
</evidence>
<feature type="signal peptide" evidence="2">
    <location>
        <begin position="1"/>
        <end position="19"/>
    </location>
</feature>
<keyword evidence="2" id="KW-0732">Signal</keyword>
<comment type="caution">
    <text evidence="3">The sequence shown here is derived from an EMBL/GenBank/DDBJ whole genome shotgun (WGS) entry which is preliminary data.</text>
</comment>
<dbReference type="Proteomes" id="UP000019760">
    <property type="component" value="Unassembled WGS sequence"/>
</dbReference>
<feature type="region of interest" description="Disordered" evidence="1">
    <location>
        <begin position="29"/>
        <end position="50"/>
    </location>
</feature>
<sequence length="185" mass="18664">MATKVVIAAAALLGTGYLASTHFPGATGPAPGVAPPLSQPPAPTPRPATHVGAQFSMIAPENAPAALRHSGLTPDQQRTILAAVKRREVRLVNMPLADATGLTGKTVVVSSAGIAQTVVLGPAPKSVLLPIRDIGEVLITPGGPPGATHTIADGVQMVALTALGPQLLPTLTSTDQQLVLDVIVQ</sequence>
<feature type="chain" id="PRO_5030001244" evidence="2">
    <location>
        <begin position="20"/>
        <end position="185"/>
    </location>
</feature>
<keyword evidence="4" id="KW-1185">Reference proteome</keyword>
<evidence type="ECO:0000256" key="2">
    <source>
        <dbReference type="SAM" id="SignalP"/>
    </source>
</evidence>
<name>A0A023D0P5_ACIMT</name>
<dbReference type="EMBL" id="BAND01000005">
    <property type="protein sequence ID" value="GAJ27677.1"/>
    <property type="molecule type" value="Genomic_DNA"/>
</dbReference>
<protein>
    <submittedName>
        <fullName evidence="3">Uncharacterized protein</fullName>
    </submittedName>
</protein>
<evidence type="ECO:0000256" key="1">
    <source>
        <dbReference type="SAM" id="MobiDB-lite"/>
    </source>
</evidence>
<gene>
    <name evidence="3" type="ORF">Amme_005_065</name>
</gene>
<reference evidence="3 4" key="2">
    <citation type="journal article" date="2014" name="FEMS Microbiol. Lett.">
        <title>Draft genomic DNA sequence of the facultatively methylotrophic bacterium Acidomonas methanolica type strain MB58.</title>
        <authorList>
            <person name="Higashiura N."/>
            <person name="Hadano H."/>
            <person name="Hirakawa H."/>
            <person name="Matsutani M."/>
            <person name="Takabe S."/>
            <person name="Matsushita K."/>
            <person name="Azuma Y."/>
        </authorList>
    </citation>
    <scope>NUCLEOTIDE SEQUENCE [LARGE SCALE GENOMIC DNA]</scope>
    <source>
        <strain evidence="3 4">MB58</strain>
    </source>
</reference>
<organism evidence="3 4">
    <name type="scientific">Acidomonas methanolica NBRC 104435</name>
    <dbReference type="NCBI Taxonomy" id="1231351"/>
    <lineage>
        <taxon>Bacteria</taxon>
        <taxon>Pseudomonadati</taxon>
        <taxon>Pseudomonadota</taxon>
        <taxon>Alphaproteobacteria</taxon>
        <taxon>Acetobacterales</taxon>
        <taxon>Acetobacteraceae</taxon>
        <taxon>Acidomonas</taxon>
    </lineage>
</organism>
<reference evidence="4" key="1">
    <citation type="journal article" date="2014" name="FEMS Microbiol. Lett.">
        <title>Draft Genomic DNA Sequence of the Facultatively Methylotrophic Bacterium Acidomonas methanolica type strain MB58.</title>
        <authorList>
            <person name="Higashiura N."/>
            <person name="Hadano H."/>
            <person name="Hirakawa H."/>
            <person name="Matsutani M."/>
            <person name="Takabe S."/>
            <person name="Matsushita K."/>
            <person name="Azuma Y."/>
        </authorList>
    </citation>
    <scope>NUCLEOTIDE SEQUENCE [LARGE SCALE GENOMIC DNA]</scope>
    <source>
        <strain evidence="4">MB58</strain>
    </source>
</reference>
<dbReference type="AlphaFoldDB" id="A0A023D0P5"/>
<proteinExistence type="predicted"/>
<accession>A0A023D0P5</accession>